<evidence type="ECO:0000313" key="3">
    <source>
        <dbReference type="Proteomes" id="UP000251617"/>
    </source>
</evidence>
<proteinExistence type="predicted"/>
<sequence>MKLEIARALFLVAALGVTSVAVAAWEVPRPTVFSKSDAAGQCATPRVIKPEQAQAPAQPDHDLLLFLFGMRQGLRPFG</sequence>
<evidence type="ECO:0000313" key="2">
    <source>
        <dbReference type="EMBL" id="AXA26538.1"/>
    </source>
</evidence>
<feature type="signal peptide" evidence="1">
    <location>
        <begin position="1"/>
        <end position="23"/>
    </location>
</feature>
<name>A0AAD0L936_PSEPU</name>
<dbReference type="Proteomes" id="UP000251617">
    <property type="component" value="Chromosome"/>
</dbReference>
<evidence type="ECO:0000256" key="1">
    <source>
        <dbReference type="SAM" id="SignalP"/>
    </source>
</evidence>
<organism evidence="2 3">
    <name type="scientific">Pseudomonas putida</name>
    <name type="common">Arthrobacter siderocapsulatus</name>
    <dbReference type="NCBI Taxonomy" id="303"/>
    <lineage>
        <taxon>Bacteria</taxon>
        <taxon>Pseudomonadati</taxon>
        <taxon>Pseudomonadota</taxon>
        <taxon>Gammaproteobacteria</taxon>
        <taxon>Pseudomonadales</taxon>
        <taxon>Pseudomonadaceae</taxon>
        <taxon>Pseudomonas</taxon>
    </lineage>
</organism>
<keyword evidence="1" id="KW-0732">Signal</keyword>
<accession>A0AAD0L936</accession>
<dbReference type="AlphaFoldDB" id="A0AAD0L936"/>
<protein>
    <recommendedName>
        <fullName evidence="4">Secreted protein</fullName>
    </recommendedName>
</protein>
<gene>
    <name evidence="2" type="ORF">C1S65_21360</name>
</gene>
<evidence type="ECO:0008006" key="4">
    <source>
        <dbReference type="Google" id="ProtNLM"/>
    </source>
</evidence>
<reference evidence="2 3" key="1">
    <citation type="submission" date="2018-06" db="EMBL/GenBank/DDBJ databases">
        <title>The genome of Pseudomonas putida NX-1, a lignin degrader.</title>
        <authorList>
            <person name="Xu Z."/>
        </authorList>
    </citation>
    <scope>NUCLEOTIDE SEQUENCE [LARGE SCALE GENOMIC DNA]</scope>
    <source>
        <strain evidence="2 3">NX-1</strain>
    </source>
</reference>
<dbReference type="RefSeq" id="WP_063545994.1">
    <property type="nucleotide sequence ID" value="NZ_CP011789.1"/>
</dbReference>
<feature type="chain" id="PRO_5041926917" description="Secreted protein" evidence="1">
    <location>
        <begin position="24"/>
        <end position="78"/>
    </location>
</feature>
<dbReference type="EMBL" id="CP030750">
    <property type="protein sequence ID" value="AXA26538.1"/>
    <property type="molecule type" value="Genomic_DNA"/>
</dbReference>